<dbReference type="InParanoid" id="D2VCG1"/>
<accession>D2VCG1</accession>
<dbReference type="RefSeq" id="XP_002678044.1">
    <property type="nucleotide sequence ID" value="XM_002677998.1"/>
</dbReference>
<dbReference type="EMBL" id="GG738863">
    <property type="protein sequence ID" value="EFC45300.1"/>
    <property type="molecule type" value="Genomic_DNA"/>
</dbReference>
<feature type="compositionally biased region" description="Low complexity" evidence="2">
    <location>
        <begin position="16"/>
        <end position="36"/>
    </location>
</feature>
<evidence type="ECO:0000256" key="2">
    <source>
        <dbReference type="SAM" id="MobiDB-lite"/>
    </source>
</evidence>
<protein>
    <submittedName>
        <fullName evidence="4">Predicted protein</fullName>
    </submittedName>
</protein>
<name>D2VCG1_NAEGR</name>
<dbReference type="eggNOG" id="ENOG502QVCI">
    <property type="taxonomic scope" value="Eukaryota"/>
</dbReference>
<dbReference type="VEuPathDB" id="AmoebaDB:NAEGRDRAFT_48419"/>
<dbReference type="CDD" id="cd00084">
    <property type="entry name" value="HMG-box_SF"/>
    <property type="match status" value="1"/>
</dbReference>
<gene>
    <name evidence="4" type="ORF">NAEGRDRAFT_48419</name>
</gene>
<feature type="coiled-coil region" evidence="1">
    <location>
        <begin position="212"/>
        <end position="239"/>
    </location>
</feature>
<evidence type="ECO:0000256" key="1">
    <source>
        <dbReference type="SAM" id="Coils"/>
    </source>
</evidence>
<dbReference type="KEGG" id="ngr:NAEGRDRAFT_48419"/>
<feature type="region of interest" description="Disordered" evidence="2">
    <location>
        <begin position="249"/>
        <end position="277"/>
    </location>
</feature>
<keyword evidence="5" id="KW-1185">Reference proteome</keyword>
<feature type="compositionally biased region" description="Polar residues" evidence="2">
    <location>
        <begin position="334"/>
        <end position="359"/>
    </location>
</feature>
<dbReference type="Pfam" id="PF04690">
    <property type="entry name" value="YABBY"/>
    <property type="match status" value="1"/>
</dbReference>
<evidence type="ECO:0000259" key="3">
    <source>
        <dbReference type="Pfam" id="PF04690"/>
    </source>
</evidence>
<feature type="region of interest" description="Disordered" evidence="2">
    <location>
        <begin position="1"/>
        <end position="70"/>
    </location>
</feature>
<evidence type="ECO:0000313" key="5">
    <source>
        <dbReference type="Proteomes" id="UP000006671"/>
    </source>
</evidence>
<sequence length="359" mass="39328">MLSDSNSFMMEDQQMPPSSSSSSASSSPAPSSPLSPHHTATFETNMLDEYGSSINHPSKPLNTTNTATTTLNNASNNNIEHMRSAGNDDSLPPIASIPPNNSTSRVVNVGPIMNAIQAYSGNNGNSTLVDNVNVRISSASSSCSTISDHSMNNTMINGQAPKPLNDFENVFASFKKRNREQYENNNQSSSSSDPVSYIRDLEDKIDFMAQLVTIQSAKMRKMEMRLKKLENLLPQSGDEFVNSGNLHRMPHSDELSSISDDIPTFSAPKKEKGNRQPNAYNIFMKGEIQRIRTTHTELTQKQAFKLAANNWTLKKSEILGASNGSQKKPDDRTSTVSTPSDTTMADSLSETPLNQLDEK</sequence>
<feature type="domain" description="YABBY protein C-terminal" evidence="3">
    <location>
        <begin position="269"/>
        <end position="312"/>
    </location>
</feature>
<proteinExistence type="predicted"/>
<keyword evidence="1" id="KW-0175">Coiled coil</keyword>
<dbReference type="GeneID" id="8850616"/>
<evidence type="ECO:0000313" key="4">
    <source>
        <dbReference type="EMBL" id="EFC45300.1"/>
    </source>
</evidence>
<feature type="compositionally biased region" description="Low complexity" evidence="2">
    <location>
        <begin position="61"/>
        <end position="70"/>
    </location>
</feature>
<reference evidence="4 5" key="1">
    <citation type="journal article" date="2010" name="Cell">
        <title>The genome of Naegleria gruberi illuminates early eukaryotic versatility.</title>
        <authorList>
            <person name="Fritz-Laylin L.K."/>
            <person name="Prochnik S.E."/>
            <person name="Ginger M.L."/>
            <person name="Dacks J.B."/>
            <person name="Carpenter M.L."/>
            <person name="Field M.C."/>
            <person name="Kuo A."/>
            <person name="Paredez A."/>
            <person name="Chapman J."/>
            <person name="Pham J."/>
            <person name="Shu S."/>
            <person name="Neupane R."/>
            <person name="Cipriano M."/>
            <person name="Mancuso J."/>
            <person name="Tu H."/>
            <person name="Salamov A."/>
            <person name="Lindquist E."/>
            <person name="Shapiro H."/>
            <person name="Lucas S."/>
            <person name="Grigoriev I.V."/>
            <person name="Cande W.Z."/>
            <person name="Fulton C."/>
            <person name="Rokhsar D.S."/>
            <person name="Dawson S.C."/>
        </authorList>
    </citation>
    <scope>NUCLEOTIDE SEQUENCE [LARGE SCALE GENOMIC DNA]</scope>
    <source>
        <strain evidence="4 5">NEG-M</strain>
    </source>
</reference>
<dbReference type="InterPro" id="IPR056775">
    <property type="entry name" value="YABBY_C"/>
</dbReference>
<feature type="region of interest" description="Disordered" evidence="2">
    <location>
        <begin position="319"/>
        <end position="359"/>
    </location>
</feature>
<dbReference type="AlphaFoldDB" id="D2VCG1"/>
<organism evidence="5">
    <name type="scientific">Naegleria gruberi</name>
    <name type="common">Amoeba</name>
    <dbReference type="NCBI Taxonomy" id="5762"/>
    <lineage>
        <taxon>Eukaryota</taxon>
        <taxon>Discoba</taxon>
        <taxon>Heterolobosea</taxon>
        <taxon>Tetramitia</taxon>
        <taxon>Eutetramitia</taxon>
        <taxon>Vahlkampfiidae</taxon>
        <taxon>Naegleria</taxon>
    </lineage>
</organism>
<dbReference type="Proteomes" id="UP000006671">
    <property type="component" value="Unassembled WGS sequence"/>
</dbReference>
<dbReference type="OrthoDB" id="667577at2759"/>